<gene>
    <name evidence="2" type="ORF">HSB1_30040</name>
</gene>
<evidence type="ECO:0000313" key="2">
    <source>
        <dbReference type="EMBL" id="EJN58526.1"/>
    </source>
</evidence>
<organism evidence="2 3">
    <name type="scientific">Halogranum salarium B-1</name>
    <dbReference type="NCBI Taxonomy" id="1210908"/>
    <lineage>
        <taxon>Archaea</taxon>
        <taxon>Methanobacteriati</taxon>
        <taxon>Methanobacteriota</taxon>
        <taxon>Stenosarchaea group</taxon>
        <taxon>Halobacteria</taxon>
        <taxon>Halobacteriales</taxon>
        <taxon>Haloferacaceae</taxon>
    </lineage>
</organism>
<keyword evidence="1" id="KW-0472">Membrane</keyword>
<proteinExistence type="predicted"/>
<dbReference type="AlphaFoldDB" id="J3JEN7"/>
<dbReference type="Proteomes" id="UP000007813">
    <property type="component" value="Unassembled WGS sequence"/>
</dbReference>
<keyword evidence="1" id="KW-1133">Transmembrane helix</keyword>
<comment type="caution">
    <text evidence="2">The sequence shown here is derived from an EMBL/GenBank/DDBJ whole genome shotgun (WGS) entry which is preliminary data.</text>
</comment>
<reference evidence="2 3" key="1">
    <citation type="journal article" date="2012" name="J. Bacteriol.">
        <title>Draft Genome Sequence of the Extremely Halophilic Archaeon Halogranum salarium B-1T.</title>
        <authorList>
            <person name="Kim K.K."/>
            <person name="Lee K.C."/>
            <person name="Lee J.S."/>
        </authorList>
    </citation>
    <scope>NUCLEOTIDE SEQUENCE [LARGE SCALE GENOMIC DNA]</scope>
    <source>
        <strain evidence="2 3">B-1</strain>
    </source>
</reference>
<accession>J3JEN7</accession>
<evidence type="ECO:0000256" key="1">
    <source>
        <dbReference type="SAM" id="Phobius"/>
    </source>
</evidence>
<protein>
    <submittedName>
        <fullName evidence="2">Uncharacterized protein</fullName>
    </submittedName>
</protein>
<name>J3JEN7_9EURY</name>
<feature type="transmembrane region" description="Helical" evidence="1">
    <location>
        <begin position="20"/>
        <end position="41"/>
    </location>
</feature>
<dbReference type="EMBL" id="ALJD01000008">
    <property type="protein sequence ID" value="EJN58526.1"/>
    <property type="molecule type" value="Genomic_DNA"/>
</dbReference>
<keyword evidence="1" id="KW-0812">Transmembrane</keyword>
<evidence type="ECO:0000313" key="3">
    <source>
        <dbReference type="Proteomes" id="UP000007813"/>
    </source>
</evidence>
<sequence>MNPTERRIRQVKWIDEVALVLVLLVGAALFAYLAIGFGLVLSEWFDQLPWLVA</sequence>